<dbReference type="RefSeq" id="WP_196194517.1">
    <property type="nucleotide sequence ID" value="NZ_JADPRT010000005.1"/>
</dbReference>
<dbReference type="SUPFAM" id="SSF52540">
    <property type="entry name" value="P-loop containing nucleoside triphosphate hydrolases"/>
    <property type="match status" value="1"/>
</dbReference>
<dbReference type="Gene3D" id="3.40.50.300">
    <property type="entry name" value="P-loop containing nucleotide triphosphate hydrolases"/>
    <property type="match status" value="1"/>
</dbReference>
<dbReference type="Pfam" id="PF13560">
    <property type="entry name" value="HTH_31"/>
    <property type="match status" value="1"/>
</dbReference>
<reference evidence="3" key="1">
    <citation type="submission" date="2020-11" db="EMBL/GenBank/DDBJ databases">
        <title>Isolation and identification of active actinomycetes.</title>
        <authorList>
            <person name="Yu B."/>
        </authorList>
    </citation>
    <scope>NUCLEOTIDE SEQUENCE</scope>
    <source>
        <strain evidence="3">NEAU-YB345</strain>
    </source>
</reference>
<comment type="caution">
    <text evidence="3">The sequence shown here is derived from an EMBL/GenBank/DDBJ whole genome shotgun (WGS) entry which is preliminary data.</text>
</comment>
<dbReference type="Gene3D" id="1.25.40.10">
    <property type="entry name" value="Tetratricopeptide repeat domain"/>
    <property type="match status" value="1"/>
</dbReference>
<organism evidence="3 4">
    <name type="scientific">Streptacidiphilus fuscans</name>
    <dbReference type="NCBI Taxonomy" id="2789292"/>
    <lineage>
        <taxon>Bacteria</taxon>
        <taxon>Bacillati</taxon>
        <taxon>Actinomycetota</taxon>
        <taxon>Actinomycetes</taxon>
        <taxon>Kitasatosporales</taxon>
        <taxon>Streptomycetaceae</taxon>
        <taxon>Streptacidiphilus</taxon>
    </lineage>
</organism>
<dbReference type="SUPFAM" id="SSF48452">
    <property type="entry name" value="TPR-like"/>
    <property type="match status" value="1"/>
</dbReference>
<gene>
    <name evidence="3" type="ORF">I2501_15245</name>
</gene>
<dbReference type="Pfam" id="PF00931">
    <property type="entry name" value="NB-ARC"/>
    <property type="match status" value="1"/>
</dbReference>
<proteinExistence type="predicted"/>
<feature type="region of interest" description="Disordered" evidence="1">
    <location>
        <begin position="84"/>
        <end position="129"/>
    </location>
</feature>
<evidence type="ECO:0000259" key="2">
    <source>
        <dbReference type="PROSITE" id="PS50943"/>
    </source>
</evidence>
<dbReference type="SMART" id="SM00028">
    <property type="entry name" value="TPR"/>
    <property type="match status" value="3"/>
</dbReference>
<dbReference type="InterPro" id="IPR027417">
    <property type="entry name" value="P-loop_NTPase"/>
</dbReference>
<dbReference type="CDD" id="cd00093">
    <property type="entry name" value="HTH_XRE"/>
    <property type="match status" value="1"/>
</dbReference>
<dbReference type="Proteomes" id="UP000657385">
    <property type="component" value="Unassembled WGS sequence"/>
</dbReference>
<feature type="domain" description="HTH cro/C1-type" evidence="2">
    <location>
        <begin position="23"/>
        <end position="77"/>
    </location>
</feature>
<dbReference type="SMART" id="SM00530">
    <property type="entry name" value="HTH_XRE"/>
    <property type="match status" value="1"/>
</dbReference>
<dbReference type="AlphaFoldDB" id="A0A931FDB1"/>
<dbReference type="InterPro" id="IPR019734">
    <property type="entry name" value="TPR_rpt"/>
</dbReference>
<dbReference type="PRINTS" id="PR00364">
    <property type="entry name" value="DISEASERSIST"/>
</dbReference>
<sequence length="805" mass="86680">MPYTWGPLPEGLSPAESRIVDALRALKDAHGLTFKQLGRLTHYSHSSWERWLNGKRPVTPEAVRVLGTALGADVAELLEALGGARAAKSGETPTDPSASRPSEPTPEPTPERIPERTSEPTTGPAQLPAVEGRLVGRDDELRRIVDLLVDGDDVPGMVSTVAVTGSGGLGKTALAVQAAHLAAPHFPDGQLYVDLRGADPTPGDAAEVLGAWLLDLGESAAELPADPQARAARFRTVVAGRRMLLVLDNAADAAQVRPLIPGTSGCAVLVTSRSRLGGLLGARHLALTTLDDDAARQLLGAVVGRERTDAEPEAVDRLLSCCAGLPLALRIAGARLAGRAAWTAAVLAERLSDERHRLDELAVGDVAVRSAFQASYRNLAGIRPTSPPDAFSPALAFRLLGLFPGNRFSAHAVAALLGAPVRRAEDLLEALADAHLVESAAPGYYRLHDLLRSYALELAEAEESADARRSALARLVHWYIHSASAASDQLAPRNVRWGLDLIPPGELALSFRDGDAAWQWLLDELPSFSALATRADEFLPGPEAWILVEQSREAYLQQGLLFDLHAMHEIGLRCARRIGDAAGSARMLVAISYILLTWERAEESYAAARAAIDAAEQAGDPRLTAAAAANYARSLYDRSLSRQDAFDEAVHWFERALREIAVVGPADQLATTLLNFGIMYRDTDHHHEADAHLNEALRLIRTMDWPYGEAFALAAVGRLRHAQNRVPEALPILQESLAIRLRIGDRLGCTVSHAYLAEALLDLDRASEARAAWEESIKLLDEVGIAATKLGIHIKLRARFDDLDA</sequence>
<dbReference type="EMBL" id="JADPRT010000005">
    <property type="protein sequence ID" value="MBF9069378.1"/>
    <property type="molecule type" value="Genomic_DNA"/>
</dbReference>
<feature type="compositionally biased region" description="Basic and acidic residues" evidence="1">
    <location>
        <begin position="109"/>
        <end position="118"/>
    </location>
</feature>
<dbReference type="PROSITE" id="PS50943">
    <property type="entry name" value="HTH_CROC1"/>
    <property type="match status" value="1"/>
</dbReference>
<keyword evidence="4" id="KW-1185">Reference proteome</keyword>
<dbReference type="InterPro" id="IPR002182">
    <property type="entry name" value="NB-ARC"/>
</dbReference>
<accession>A0A931FDB1</accession>
<protein>
    <submittedName>
        <fullName evidence="3">Helix-turn-helix domain-containing protein</fullName>
    </submittedName>
</protein>
<dbReference type="GO" id="GO:0043531">
    <property type="term" value="F:ADP binding"/>
    <property type="evidence" value="ECO:0007669"/>
    <property type="project" value="InterPro"/>
</dbReference>
<dbReference type="GO" id="GO:0003677">
    <property type="term" value="F:DNA binding"/>
    <property type="evidence" value="ECO:0007669"/>
    <property type="project" value="InterPro"/>
</dbReference>
<dbReference type="Gene3D" id="1.10.260.40">
    <property type="entry name" value="lambda repressor-like DNA-binding domains"/>
    <property type="match status" value="1"/>
</dbReference>
<name>A0A931FDB1_9ACTN</name>
<evidence type="ECO:0000256" key="1">
    <source>
        <dbReference type="SAM" id="MobiDB-lite"/>
    </source>
</evidence>
<dbReference type="InterPro" id="IPR001387">
    <property type="entry name" value="Cro/C1-type_HTH"/>
</dbReference>
<dbReference type="InterPro" id="IPR010982">
    <property type="entry name" value="Lambda_DNA-bd_dom_sf"/>
</dbReference>
<evidence type="ECO:0000313" key="4">
    <source>
        <dbReference type="Proteomes" id="UP000657385"/>
    </source>
</evidence>
<evidence type="ECO:0000313" key="3">
    <source>
        <dbReference type="EMBL" id="MBF9069378.1"/>
    </source>
</evidence>
<dbReference type="Pfam" id="PF13424">
    <property type="entry name" value="TPR_12"/>
    <property type="match status" value="1"/>
</dbReference>
<dbReference type="PANTHER" id="PTHR47691">
    <property type="entry name" value="REGULATOR-RELATED"/>
    <property type="match status" value="1"/>
</dbReference>
<dbReference type="SUPFAM" id="SSF47413">
    <property type="entry name" value="lambda repressor-like DNA-binding domains"/>
    <property type="match status" value="1"/>
</dbReference>
<dbReference type="InterPro" id="IPR011990">
    <property type="entry name" value="TPR-like_helical_dom_sf"/>
</dbReference>
<dbReference type="PANTHER" id="PTHR47691:SF3">
    <property type="entry name" value="HTH-TYPE TRANSCRIPTIONAL REGULATOR RV0890C-RELATED"/>
    <property type="match status" value="1"/>
</dbReference>